<evidence type="ECO:0000313" key="1">
    <source>
        <dbReference type="EMBL" id="KAG2948514.1"/>
    </source>
</evidence>
<organism evidence="1 2">
    <name type="scientific">Phytophthora cactorum</name>
    <dbReference type="NCBI Taxonomy" id="29920"/>
    <lineage>
        <taxon>Eukaryota</taxon>
        <taxon>Sar</taxon>
        <taxon>Stramenopiles</taxon>
        <taxon>Oomycota</taxon>
        <taxon>Peronosporomycetes</taxon>
        <taxon>Peronosporales</taxon>
        <taxon>Peronosporaceae</taxon>
        <taxon>Phytophthora</taxon>
    </lineage>
</organism>
<reference evidence="1" key="1">
    <citation type="submission" date="2018-10" db="EMBL/GenBank/DDBJ databases">
        <title>Effector identification in a new, highly contiguous assembly of the strawberry crown rot pathogen Phytophthora cactorum.</title>
        <authorList>
            <person name="Armitage A.D."/>
            <person name="Nellist C.F."/>
            <person name="Bates H."/>
            <person name="Vickerstaff R.J."/>
            <person name="Harrison R.J."/>
        </authorList>
    </citation>
    <scope>NUCLEOTIDE SEQUENCE</scope>
    <source>
        <strain evidence="1">4040</strain>
    </source>
</reference>
<evidence type="ECO:0000313" key="2">
    <source>
        <dbReference type="Proteomes" id="UP000736787"/>
    </source>
</evidence>
<dbReference type="Proteomes" id="UP000736787">
    <property type="component" value="Unassembled WGS sequence"/>
</dbReference>
<protein>
    <submittedName>
        <fullName evidence="1">Uncharacterized protein</fullName>
    </submittedName>
</protein>
<gene>
    <name evidence="1" type="ORF">PC117_g5952</name>
</gene>
<accession>A0A8T1EAD3</accession>
<dbReference type="EMBL" id="RCMK01000109">
    <property type="protein sequence ID" value="KAG2948514.1"/>
    <property type="molecule type" value="Genomic_DNA"/>
</dbReference>
<proteinExistence type="predicted"/>
<sequence>MTRRGGNGSQSMWAEILVTGCSTTATQLQWGVRPSSLKGDGCTGCRADRAKLSADVKAAGGTDIGSR</sequence>
<comment type="caution">
    <text evidence="1">The sequence shown here is derived from an EMBL/GenBank/DDBJ whole genome shotgun (WGS) entry which is preliminary data.</text>
</comment>
<name>A0A8T1EAD3_9STRA</name>
<dbReference type="AlphaFoldDB" id="A0A8T1EAD3"/>